<reference evidence="1" key="1">
    <citation type="submission" date="2013-08" db="EMBL/GenBank/DDBJ databases">
        <authorList>
            <person name="Mendez C."/>
            <person name="Richter M."/>
            <person name="Ferrer M."/>
            <person name="Sanchez J."/>
        </authorList>
    </citation>
    <scope>NUCLEOTIDE SEQUENCE</scope>
</reference>
<dbReference type="EMBL" id="AUZY01009719">
    <property type="protein sequence ID" value="EQD41205.1"/>
    <property type="molecule type" value="Genomic_DNA"/>
</dbReference>
<dbReference type="AlphaFoldDB" id="T1AH24"/>
<gene>
    <name evidence="1" type="ORF">B1B_14644</name>
</gene>
<sequence length="234" mass="26750">MNYQSFEHPLSPHYVKDGIANPVHPQPGGIGYRHWLGLIENSVDGNNERRPARVIQQFRLTHEDSRMWAFGYDMDNMKARCWYDATMPILAIEEGLEADFKAYIEKMVQAASLTAGMLRKQLKLAIFGEVEVRGDISFMQSHFWNATEGEFFEQARRLRTAIKQGDSEQVVLEHWLSTLKRAAYAVFDTYSQTGDFDAADPRRVALARNELAKSLNGKKLRDLLGLPRQERSAA</sequence>
<evidence type="ECO:0000313" key="1">
    <source>
        <dbReference type="EMBL" id="EQD41205.1"/>
    </source>
</evidence>
<name>T1AH24_9ZZZZ</name>
<dbReference type="Pfam" id="PF09481">
    <property type="entry name" value="CRISPR_Cse1"/>
    <property type="match status" value="1"/>
</dbReference>
<accession>T1AH24</accession>
<comment type="caution">
    <text evidence="1">The sequence shown here is derived from an EMBL/GenBank/DDBJ whole genome shotgun (WGS) entry which is preliminary data.</text>
</comment>
<organism evidence="1">
    <name type="scientific">mine drainage metagenome</name>
    <dbReference type="NCBI Taxonomy" id="410659"/>
    <lineage>
        <taxon>unclassified sequences</taxon>
        <taxon>metagenomes</taxon>
        <taxon>ecological metagenomes</taxon>
    </lineage>
</organism>
<reference evidence="1" key="2">
    <citation type="journal article" date="2014" name="ISME J.">
        <title>Microbial stratification in low pH oxic and suboxic macroscopic growths along an acid mine drainage.</title>
        <authorList>
            <person name="Mendez-Garcia C."/>
            <person name="Mesa V."/>
            <person name="Sprenger R.R."/>
            <person name="Richter M."/>
            <person name="Diez M.S."/>
            <person name="Solano J."/>
            <person name="Bargiela R."/>
            <person name="Golyshina O.V."/>
            <person name="Manteca A."/>
            <person name="Ramos J.L."/>
            <person name="Gallego J.R."/>
            <person name="Llorente I."/>
            <person name="Martins Dos Santos V.A."/>
            <person name="Jensen O.N."/>
            <person name="Pelaez A.I."/>
            <person name="Sanchez J."/>
            <person name="Ferrer M."/>
        </authorList>
    </citation>
    <scope>NUCLEOTIDE SEQUENCE</scope>
</reference>
<proteinExistence type="predicted"/>
<protein>
    <submittedName>
        <fullName evidence="1">CRISPR-associated protein, Cse1 family</fullName>
    </submittedName>
</protein>
<dbReference type="InterPro" id="IPR013381">
    <property type="entry name" value="CRISPR-assoc_prot_Cse1"/>
</dbReference>
<dbReference type="Gene3D" id="1.10.132.100">
    <property type="match status" value="1"/>
</dbReference>
<dbReference type="NCBIfam" id="TIGR02547">
    <property type="entry name" value="casA_cse1"/>
    <property type="match status" value="1"/>
</dbReference>